<gene>
    <name evidence="2" type="ORF">SEA_TRINA_251</name>
</gene>
<organism evidence="2 3">
    <name type="scientific">Rhodococcus phage Trina</name>
    <dbReference type="NCBI Taxonomy" id="2027905"/>
    <lineage>
        <taxon>Viruses</taxon>
        <taxon>Duplodnaviria</taxon>
        <taxon>Heunggongvirae</taxon>
        <taxon>Uroviricota</taxon>
        <taxon>Caudoviricetes</taxon>
        <taxon>Trinavirus</taxon>
        <taxon>Trinavirus trina</taxon>
    </lineage>
</organism>
<sequence length="117" mass="13784">MGVKIFVDDERAVPDVSWTLVKNSHTALIMLDGLRQQHIQIESISLDHDLGAPRFLDEYDDTRCIVNWMIMENYWPTNLYVHTSNQVAEDWLVGTIRRYGPKNILKGYGHNFWKHQR</sequence>
<feature type="domain" description="Cyclic-phosphate processing Receiver" evidence="1">
    <location>
        <begin position="4"/>
        <end position="97"/>
    </location>
</feature>
<dbReference type="InterPro" id="IPR046909">
    <property type="entry name" value="cREC_REC"/>
</dbReference>
<proteinExistence type="predicted"/>
<evidence type="ECO:0000313" key="3">
    <source>
        <dbReference type="Proteomes" id="UP000231419"/>
    </source>
</evidence>
<dbReference type="OrthoDB" id="18552at10239"/>
<evidence type="ECO:0000313" key="2">
    <source>
        <dbReference type="EMBL" id="ASZ75030.1"/>
    </source>
</evidence>
<accession>A0A2D1A707</accession>
<dbReference type="Pfam" id="PF20274">
    <property type="entry name" value="cREC_REC"/>
    <property type="match status" value="1"/>
</dbReference>
<protein>
    <recommendedName>
        <fullName evidence="1">Cyclic-phosphate processing Receiver domain-containing protein</fullName>
    </recommendedName>
</protein>
<evidence type="ECO:0000259" key="1">
    <source>
        <dbReference type="Pfam" id="PF20274"/>
    </source>
</evidence>
<dbReference type="EMBL" id="MF668286">
    <property type="protein sequence ID" value="ASZ75030.1"/>
    <property type="molecule type" value="Genomic_DNA"/>
</dbReference>
<keyword evidence="3" id="KW-1185">Reference proteome</keyword>
<dbReference type="Proteomes" id="UP000231419">
    <property type="component" value="Segment"/>
</dbReference>
<name>A0A2D1A707_9CAUD</name>
<reference evidence="3" key="1">
    <citation type="submission" date="2017-08" db="EMBL/GenBank/DDBJ databases">
        <authorList>
            <person name="de Groot N.N."/>
        </authorList>
    </citation>
    <scope>NUCLEOTIDE SEQUENCE [LARGE SCALE GENOMIC DNA]</scope>
</reference>